<feature type="compositionally biased region" description="Polar residues" evidence="2">
    <location>
        <begin position="212"/>
        <end position="238"/>
    </location>
</feature>
<evidence type="ECO:0000259" key="3">
    <source>
        <dbReference type="Pfam" id="PF24883"/>
    </source>
</evidence>
<feature type="region of interest" description="Disordered" evidence="2">
    <location>
        <begin position="1"/>
        <end position="52"/>
    </location>
</feature>
<dbReference type="Pfam" id="PF24883">
    <property type="entry name" value="NPHP3_N"/>
    <property type="match status" value="1"/>
</dbReference>
<feature type="domain" description="Nephrocystin 3-like N-terminal" evidence="3">
    <location>
        <begin position="122"/>
        <end position="166"/>
    </location>
</feature>
<dbReference type="EMBL" id="JAQQWP010000001">
    <property type="protein sequence ID" value="KAK8132022.1"/>
    <property type="molecule type" value="Genomic_DNA"/>
</dbReference>
<evidence type="ECO:0000256" key="1">
    <source>
        <dbReference type="ARBA" id="ARBA00022737"/>
    </source>
</evidence>
<dbReference type="Proteomes" id="UP001392437">
    <property type="component" value="Unassembled WGS sequence"/>
</dbReference>
<name>A0AAW0RB33_9PEZI</name>
<evidence type="ECO:0000313" key="4">
    <source>
        <dbReference type="EMBL" id="KAK8132022.1"/>
    </source>
</evidence>
<feature type="compositionally biased region" description="Polar residues" evidence="2">
    <location>
        <begin position="259"/>
        <end position="269"/>
    </location>
</feature>
<accession>A0AAW0RB33</accession>
<comment type="caution">
    <text evidence="4">The sequence shown here is derived from an EMBL/GenBank/DDBJ whole genome shotgun (WGS) entry which is preliminary data.</text>
</comment>
<keyword evidence="1" id="KW-0677">Repeat</keyword>
<feature type="compositionally biased region" description="Polar residues" evidence="2">
    <location>
        <begin position="185"/>
        <end position="200"/>
    </location>
</feature>
<proteinExistence type="predicted"/>
<protein>
    <submittedName>
        <fullName evidence="4">WD40-repeat-containing domain protein</fullName>
    </submittedName>
</protein>
<dbReference type="AlphaFoldDB" id="A0AAW0RB33"/>
<organism evidence="4 5">
    <name type="scientific">Apiospora kogelbergensis</name>
    <dbReference type="NCBI Taxonomy" id="1337665"/>
    <lineage>
        <taxon>Eukaryota</taxon>
        <taxon>Fungi</taxon>
        <taxon>Dikarya</taxon>
        <taxon>Ascomycota</taxon>
        <taxon>Pezizomycotina</taxon>
        <taxon>Sordariomycetes</taxon>
        <taxon>Xylariomycetidae</taxon>
        <taxon>Amphisphaeriales</taxon>
        <taxon>Apiosporaceae</taxon>
        <taxon>Apiospora</taxon>
    </lineage>
</organism>
<feature type="region of interest" description="Disordered" evidence="2">
    <location>
        <begin position="168"/>
        <end position="288"/>
    </location>
</feature>
<dbReference type="InterPro" id="IPR056884">
    <property type="entry name" value="NPHP3-like_N"/>
</dbReference>
<evidence type="ECO:0000313" key="5">
    <source>
        <dbReference type="Proteomes" id="UP001392437"/>
    </source>
</evidence>
<keyword evidence="5" id="KW-1185">Reference proteome</keyword>
<feature type="compositionally biased region" description="Basic and acidic residues" evidence="2">
    <location>
        <begin position="168"/>
        <end position="181"/>
    </location>
</feature>
<feature type="compositionally biased region" description="Basic and acidic residues" evidence="2">
    <location>
        <begin position="9"/>
        <end position="20"/>
    </location>
</feature>
<evidence type="ECO:0000256" key="2">
    <source>
        <dbReference type="SAM" id="MobiDB-lite"/>
    </source>
</evidence>
<reference evidence="4 5" key="1">
    <citation type="submission" date="2023-01" db="EMBL/GenBank/DDBJ databases">
        <title>Analysis of 21 Apiospora genomes using comparative genomics revels a genus with tremendous synthesis potential of carbohydrate active enzymes and secondary metabolites.</title>
        <authorList>
            <person name="Sorensen T."/>
        </authorList>
    </citation>
    <scope>NUCLEOTIDE SEQUENCE [LARGE SCALE GENOMIC DNA]</scope>
    <source>
        <strain evidence="4 5">CBS 117206</strain>
    </source>
</reference>
<sequence length="288" mass="31186">MTRSIGAKRNKEDGEDEDRRDRKRVARGDSGAVNPTKAGVSRSTTDIPSPLLPGLGHYTNQGVSNFSGQYSLESEASLHQGNTTNVYQTANRCLADLRVTDPCHDKKRIEETKGGLLRDAYVWVLENRDLCRWRNNPDQRLLWVKGDPGKGKTMLLCGIIDYLEEKLRGSDPQRNPMDRPGRTLGSGTETEARPATSTDDAAQPSGLRIKQGGSTFKSNITLTGNASSKQGNKITGITQGDVDQKGSEFSGDVKAGDKAQTSQGNQINGMTPDADQLGAHPVAGRYGQ</sequence>
<gene>
    <name evidence="4" type="ORF">PG999_000195</name>
</gene>